<dbReference type="PATRIC" id="fig|298794.3.peg.2343"/>
<keyword evidence="2" id="KW-1185">Reference proteome</keyword>
<name>A0A0J6SF66_9HYPH</name>
<gene>
    <name evidence="1" type="ORF">VQ02_24045</name>
</gene>
<protein>
    <submittedName>
        <fullName evidence="1">Uncharacterized protein</fullName>
    </submittedName>
</protein>
<accession>A0A0J6SF66</accession>
<evidence type="ECO:0000313" key="2">
    <source>
        <dbReference type="Proteomes" id="UP000035955"/>
    </source>
</evidence>
<dbReference type="EMBL" id="LABY01000178">
    <property type="protein sequence ID" value="KMO32342.1"/>
    <property type="molecule type" value="Genomic_DNA"/>
</dbReference>
<comment type="caution">
    <text evidence="1">The sequence shown here is derived from an EMBL/GenBank/DDBJ whole genome shotgun (WGS) entry which is preliminary data.</text>
</comment>
<organism evidence="1 2">
    <name type="scientific">Methylobacterium variabile</name>
    <dbReference type="NCBI Taxonomy" id="298794"/>
    <lineage>
        <taxon>Bacteria</taxon>
        <taxon>Pseudomonadati</taxon>
        <taxon>Pseudomonadota</taxon>
        <taxon>Alphaproteobacteria</taxon>
        <taxon>Hyphomicrobiales</taxon>
        <taxon>Methylobacteriaceae</taxon>
        <taxon>Methylobacterium</taxon>
    </lineage>
</organism>
<reference evidence="1 2" key="1">
    <citation type="submission" date="2015-03" db="EMBL/GenBank/DDBJ databases">
        <title>Genome sequencing of Methylobacterium variabile DSM 16961.</title>
        <authorList>
            <person name="Chaudhry V."/>
            <person name="Patil P.B."/>
        </authorList>
    </citation>
    <scope>NUCLEOTIDE SEQUENCE [LARGE SCALE GENOMIC DNA]</scope>
    <source>
        <strain evidence="1 2">DSM 16961</strain>
    </source>
</reference>
<evidence type="ECO:0000313" key="1">
    <source>
        <dbReference type="EMBL" id="KMO32342.1"/>
    </source>
</evidence>
<dbReference type="OrthoDB" id="122481at2"/>
<proteinExistence type="predicted"/>
<dbReference type="Proteomes" id="UP000035955">
    <property type="component" value="Unassembled WGS sequence"/>
</dbReference>
<sequence length="150" mass="16023">MMNSDGTHWSTDMALFAALPGGRAVIDWFGFVPSFHDAELDRLELARGAASMALRAFRMTEAVDAKGFFVLDKHAVVTLHFSDVTGVHLTGIAASILLEVGIRRVAVAPTGFSTCGGPNVGDIEVGFETSYGLEGSIYAREVSFSVDPVR</sequence>
<dbReference type="AlphaFoldDB" id="A0A0J6SF66"/>